<dbReference type="PROSITE" id="PS50142">
    <property type="entry name" value="RNASE_3_2"/>
    <property type="match status" value="2"/>
</dbReference>
<name>A0AAV1R0S2_9ROSI</name>
<evidence type="ECO:0000256" key="4">
    <source>
        <dbReference type="ARBA" id="ARBA00022722"/>
    </source>
</evidence>
<evidence type="ECO:0000259" key="21">
    <source>
        <dbReference type="PROSITE" id="PS50821"/>
    </source>
</evidence>
<keyword evidence="8" id="KW-0255">Endonuclease</keyword>
<evidence type="ECO:0000259" key="19">
    <source>
        <dbReference type="PROSITE" id="PS50137"/>
    </source>
</evidence>
<evidence type="ECO:0000313" key="26">
    <source>
        <dbReference type="Proteomes" id="UP001314170"/>
    </source>
</evidence>
<keyword evidence="6" id="KW-0677">Repeat</keyword>
<evidence type="ECO:0000256" key="14">
    <source>
        <dbReference type="ARBA" id="ARBA00023158"/>
    </source>
</evidence>
<dbReference type="FunFam" id="3.40.50.300:FF:000705">
    <property type="entry name" value="Endoribonuclease dicer-like protein"/>
    <property type="match status" value="1"/>
</dbReference>
<evidence type="ECO:0000313" key="25">
    <source>
        <dbReference type="EMBL" id="CAK7325959.1"/>
    </source>
</evidence>
<evidence type="ECO:0000256" key="5">
    <source>
        <dbReference type="ARBA" id="ARBA00022723"/>
    </source>
</evidence>
<comment type="cofactor">
    <cofactor evidence="2">
        <name>Mg(2+)</name>
        <dbReference type="ChEBI" id="CHEBI:18420"/>
    </cofactor>
</comment>
<evidence type="ECO:0000256" key="15">
    <source>
        <dbReference type="ARBA" id="ARBA00023211"/>
    </source>
</evidence>
<dbReference type="InterPro" id="IPR011545">
    <property type="entry name" value="DEAD/DEAH_box_helicase_dom"/>
</dbReference>
<dbReference type="PANTHER" id="PTHR14950:SF70">
    <property type="entry name" value="ENDORIBONUCLEASE DICER HOMOLOG 2"/>
    <property type="match status" value="1"/>
</dbReference>
<dbReference type="InterPro" id="IPR036085">
    <property type="entry name" value="PAZ_dom_sf"/>
</dbReference>
<dbReference type="PROSITE" id="PS51327">
    <property type="entry name" value="DICER_DSRBF"/>
    <property type="match status" value="1"/>
</dbReference>
<dbReference type="GO" id="GO:0046872">
    <property type="term" value="F:metal ion binding"/>
    <property type="evidence" value="ECO:0007669"/>
    <property type="project" value="UniProtKB-KW"/>
</dbReference>
<dbReference type="SMART" id="SM00949">
    <property type="entry name" value="PAZ"/>
    <property type="match status" value="1"/>
</dbReference>
<comment type="subcellular location">
    <subcellularLocation>
        <location evidence="3">Nucleus</location>
    </subcellularLocation>
</comment>
<dbReference type="PROSITE" id="PS50137">
    <property type="entry name" value="DS_RBD"/>
    <property type="match status" value="1"/>
</dbReference>
<keyword evidence="4" id="KW-0540">Nuclease</keyword>
<keyword evidence="26" id="KW-1185">Reference proteome</keyword>
<feature type="domain" description="Dicer dsRNA-binding fold" evidence="24">
    <location>
        <begin position="720"/>
        <end position="832"/>
    </location>
</feature>
<keyword evidence="12" id="KW-0460">Magnesium</keyword>
<evidence type="ECO:0000256" key="18">
    <source>
        <dbReference type="PROSITE-ProRule" id="PRU00657"/>
    </source>
</evidence>
<dbReference type="InterPro" id="IPR014720">
    <property type="entry name" value="dsRBD_dom"/>
</dbReference>
<dbReference type="GO" id="GO:0030422">
    <property type="term" value="P:siRNA processing"/>
    <property type="evidence" value="ECO:0007669"/>
    <property type="project" value="TreeGrafter"/>
</dbReference>
<dbReference type="GO" id="GO:0003723">
    <property type="term" value="F:RNA binding"/>
    <property type="evidence" value="ECO:0007669"/>
    <property type="project" value="UniProtKB-UniRule"/>
</dbReference>
<keyword evidence="13 18" id="KW-0694">RNA-binding</keyword>
<dbReference type="Pfam" id="PF02170">
    <property type="entry name" value="PAZ"/>
    <property type="match status" value="1"/>
</dbReference>
<reference evidence="25 26" key="1">
    <citation type="submission" date="2024-01" db="EMBL/GenBank/DDBJ databases">
        <authorList>
            <person name="Waweru B."/>
        </authorList>
    </citation>
    <scope>NUCLEOTIDE SEQUENCE [LARGE SCALE GENOMIC DNA]</scope>
</reference>
<keyword evidence="5" id="KW-0479">Metal-binding</keyword>
<evidence type="ECO:0000256" key="10">
    <source>
        <dbReference type="ARBA" id="ARBA00022806"/>
    </source>
</evidence>
<feature type="domain" description="Helicase ATP-binding" evidence="22">
    <location>
        <begin position="199"/>
        <end position="378"/>
    </location>
</feature>
<dbReference type="SUPFAM" id="SSF69065">
    <property type="entry name" value="RNase III domain-like"/>
    <property type="match status" value="2"/>
</dbReference>
<sequence>MATTRKTFYYNFLPSKAEEDAMATRNVPYQVTRALIEIRDWHPTPRIDPNNPWQIRKSIISNEVGTTKLIISHDEMFEHVFRYWTLDMANHVVLGNKCFVILIDYTDDMPKKIQSENVYLKTGTNDTYILGLGDVARGRFLNPGDEVGLFWDMRSGTFGFKLLRRGNSVRMEPVSMDIDTTQQLPADPLPFARSYQLEALEKALKQNTIVFLETGSGKTLIAIMLLRSYAYLLRKPSRFIAVFLVPKVVLVRQQAGAVKMHTDLNVGMYWGEMGVDFWDVASWKQEIDKHEVLVMTPQILLNGLRNSFLKLDSIKVLIVDECHHARGNDPCACIMTEFFHRELRSGHNDLPRIFGMTASPIKSKGANSESYYWQQISELENIMHSKSQELLDMNSSSSTLRTCSKHVSWVYTCVSDSVLAEFIPFSAPKFIFYEHMKIPDGIYAYLEKELEKLKAKHELSLKQSDLNESAAESVRIKISKVHSALMFCLEELGVWLASLAAQFFSHCDTGSDFMSCGKLDMSGEAIVKLFCRDASLAISNCFSAGQECYIGDNTEDDVGVGLLTPKVVCLIKSLLQYRNLKDIRCIVFVERVITAVVFESLLTKLLPKHSSWKTKYIAGNNSGLQSQTRKMQNEIVEEFREGMVNIIVATSILEEGLDVQSCNLVIRFDPPATVSSFIQSRGRARMQNSDYLLMVKKGDFTTYARLENYLASGDVMRRESLCHASTPCSPLQSELYDDEFYSVEGTGAVVTLASSVSLLYFYCSRLPSDGLVIRLTLALSLPFSVGVGVGDVFSGNSKISKQKACLEACKQLHQIGALTDHLVPDIVMEEAVAQEVGNEQCDDEQPNYFPPELVSQGPRNMKTKYYCYLIELNQKFAYDIPIHDIVLVMRTELESDVLSSMGFELEVDRGLLTVNLRYIGDIDLDRALVLLCRRFQIILFKVLMDRSVNKLEEVLKGLELGTGVEIDYFLLPAIRSRSQPSIDWTPISSVLFSYINEDHFNCSWKGNAHVVHTKGGPVCTCVLQNSLVCTPHNGSVYCITGVFEDLNGRSPLKLRGGGAIAYKEYYAKKHSIQLDFDREPLLKGRHLFQVHNFLNRCRKQKEKESENARVELPSELCDIILSPISISTIYSYTFIPSIMHRLESLLIAVNLKKMHSDHCIQNVNIPAMKVLEAITTKKCQEKFHLESLETLGDSFLKYAASQQLFKTYQNHHEGLLSIKKEKIISNAALCRRGCDFKLQGFIRHESFDPKLWMVPGDKFGSDLLSEEPLSGCRKIYVRGRRNLKIKTIADVVEALIGAYLSTGGEVLALLFMDWIGIKVDFMIIPYERHFQLQAEKFVNVCYLESLLNYSFNDPSLLVEALTHGSYMLPEIPRCYQRLEFLGDAVLDYLITIHIYKEYPGMSPGLLTDLRSASVNNDCYAQSAVKGGLHKHILHTSQDLQKHIVVTVEKFQEFPSESTFGWESETSFPKVLGDVIESLAGAILVDSGYNKEVVFQSIRPLLEPLITPETVRFHPARELNELCQKQHFEYKKPVLSHSGRNASITIEVEANGVIFKRTATAADKKTANKLASKEVLKALKENNFAATSTTSKVH</sequence>
<evidence type="ECO:0000256" key="11">
    <source>
        <dbReference type="ARBA" id="ARBA00022840"/>
    </source>
</evidence>
<evidence type="ECO:0000259" key="20">
    <source>
        <dbReference type="PROSITE" id="PS50142"/>
    </source>
</evidence>
<dbReference type="PROSITE" id="PS51192">
    <property type="entry name" value="HELICASE_ATP_BIND_1"/>
    <property type="match status" value="1"/>
</dbReference>
<dbReference type="Proteomes" id="UP001314170">
    <property type="component" value="Unassembled WGS sequence"/>
</dbReference>
<dbReference type="GO" id="GO:0005524">
    <property type="term" value="F:ATP binding"/>
    <property type="evidence" value="ECO:0007669"/>
    <property type="project" value="UniProtKB-KW"/>
</dbReference>
<dbReference type="Gene3D" id="3.30.160.380">
    <property type="entry name" value="Dicer dimerisation domain"/>
    <property type="match status" value="1"/>
</dbReference>
<dbReference type="Pfam" id="PF00270">
    <property type="entry name" value="DEAD"/>
    <property type="match status" value="1"/>
</dbReference>
<dbReference type="FunFam" id="1.10.1520.10:FF:000004">
    <property type="entry name" value="Endoribonuclease dicer-like 1"/>
    <property type="match status" value="1"/>
</dbReference>
<keyword evidence="16" id="KW-0539">Nucleus</keyword>
<evidence type="ECO:0000256" key="6">
    <source>
        <dbReference type="ARBA" id="ARBA00022737"/>
    </source>
</evidence>
<dbReference type="InterPro" id="IPR005034">
    <property type="entry name" value="Dicer_dimerisation"/>
</dbReference>
<dbReference type="SUPFAM" id="SSF52540">
    <property type="entry name" value="P-loop containing nucleoside triphosphate hydrolases"/>
    <property type="match status" value="1"/>
</dbReference>
<dbReference type="Gene3D" id="3.40.50.300">
    <property type="entry name" value="P-loop containing nucleotide triphosphate hydrolases"/>
    <property type="match status" value="2"/>
</dbReference>
<evidence type="ECO:0000259" key="24">
    <source>
        <dbReference type="PROSITE" id="PS51327"/>
    </source>
</evidence>
<dbReference type="SMART" id="SM00490">
    <property type="entry name" value="HELICc"/>
    <property type="match status" value="1"/>
</dbReference>
<dbReference type="InterPro" id="IPR027417">
    <property type="entry name" value="P-loop_NTPase"/>
</dbReference>
<accession>A0AAV1R0S2</accession>
<comment type="cofactor">
    <cofactor evidence="1">
        <name>Mn(2+)</name>
        <dbReference type="ChEBI" id="CHEBI:29035"/>
    </cofactor>
</comment>
<comment type="caution">
    <text evidence="25">The sequence shown here is derived from an EMBL/GenBank/DDBJ whole genome shotgun (WGS) entry which is preliminary data.</text>
</comment>
<evidence type="ECO:0000256" key="2">
    <source>
        <dbReference type="ARBA" id="ARBA00001946"/>
    </source>
</evidence>
<proteinExistence type="inferred from homology"/>
<dbReference type="FunFam" id="3.40.50.300:FF:000420">
    <property type="entry name" value="Endoribonuclease dicer-like 1"/>
    <property type="match status" value="1"/>
</dbReference>
<keyword evidence="14" id="KW-0943">RNA-mediated gene silencing</keyword>
<dbReference type="Pfam" id="PF00271">
    <property type="entry name" value="Helicase_C"/>
    <property type="match status" value="1"/>
</dbReference>
<evidence type="ECO:0000256" key="3">
    <source>
        <dbReference type="ARBA" id="ARBA00004123"/>
    </source>
</evidence>
<dbReference type="GO" id="GO:0005737">
    <property type="term" value="C:cytoplasm"/>
    <property type="evidence" value="ECO:0007669"/>
    <property type="project" value="TreeGrafter"/>
</dbReference>
<dbReference type="PROSITE" id="PS00517">
    <property type="entry name" value="RNASE_3_1"/>
    <property type="match status" value="1"/>
</dbReference>
<keyword evidence="15" id="KW-0464">Manganese</keyword>
<comment type="similarity">
    <text evidence="17 18">Belongs to the helicase family. Dicer subfamily.</text>
</comment>
<organism evidence="25 26">
    <name type="scientific">Dovyalis caffra</name>
    <dbReference type="NCBI Taxonomy" id="77055"/>
    <lineage>
        <taxon>Eukaryota</taxon>
        <taxon>Viridiplantae</taxon>
        <taxon>Streptophyta</taxon>
        <taxon>Embryophyta</taxon>
        <taxon>Tracheophyta</taxon>
        <taxon>Spermatophyta</taxon>
        <taxon>Magnoliopsida</taxon>
        <taxon>eudicotyledons</taxon>
        <taxon>Gunneridae</taxon>
        <taxon>Pentapetalae</taxon>
        <taxon>rosids</taxon>
        <taxon>fabids</taxon>
        <taxon>Malpighiales</taxon>
        <taxon>Salicaceae</taxon>
        <taxon>Flacourtieae</taxon>
        <taxon>Dovyalis</taxon>
    </lineage>
</organism>
<dbReference type="GO" id="GO:0004525">
    <property type="term" value="F:ribonuclease III activity"/>
    <property type="evidence" value="ECO:0007669"/>
    <property type="project" value="InterPro"/>
</dbReference>
<dbReference type="SMART" id="SM00487">
    <property type="entry name" value="DEXDc"/>
    <property type="match status" value="1"/>
</dbReference>
<evidence type="ECO:0000256" key="17">
    <source>
        <dbReference type="ARBA" id="ARBA00035116"/>
    </source>
</evidence>
<gene>
    <name evidence="25" type="ORF">DCAF_LOCUS3653</name>
</gene>
<dbReference type="Pfam" id="PF00035">
    <property type="entry name" value="dsrm"/>
    <property type="match status" value="1"/>
</dbReference>
<feature type="domain" description="RNase III" evidence="20">
    <location>
        <begin position="1172"/>
        <end position="1304"/>
    </location>
</feature>
<dbReference type="PANTHER" id="PTHR14950">
    <property type="entry name" value="DICER-RELATED"/>
    <property type="match status" value="1"/>
</dbReference>
<feature type="domain" description="Helicase C-terminal" evidence="23">
    <location>
        <begin position="570"/>
        <end position="748"/>
    </location>
</feature>
<dbReference type="Pfam" id="PF03368">
    <property type="entry name" value="Dicer_dimer"/>
    <property type="match status" value="1"/>
</dbReference>
<feature type="domain" description="RNase III" evidence="20">
    <location>
        <begin position="1340"/>
        <end position="1487"/>
    </location>
</feature>
<dbReference type="Gene3D" id="3.30.160.20">
    <property type="match status" value="1"/>
</dbReference>
<dbReference type="InterPro" id="IPR014001">
    <property type="entry name" value="Helicase_ATP-bd"/>
</dbReference>
<evidence type="ECO:0000256" key="12">
    <source>
        <dbReference type="ARBA" id="ARBA00022842"/>
    </source>
</evidence>
<dbReference type="InterPro" id="IPR038248">
    <property type="entry name" value="Dicer_dimer_sf"/>
</dbReference>
<feature type="domain" description="PAZ" evidence="21">
    <location>
        <begin position="986"/>
        <end position="1121"/>
    </location>
</feature>
<evidence type="ECO:0000256" key="1">
    <source>
        <dbReference type="ARBA" id="ARBA00001936"/>
    </source>
</evidence>
<dbReference type="SUPFAM" id="SSF54768">
    <property type="entry name" value="dsRNA-binding domain-like"/>
    <property type="match status" value="1"/>
</dbReference>
<dbReference type="CDD" id="cd00593">
    <property type="entry name" value="RIBOc"/>
    <property type="match status" value="2"/>
</dbReference>
<dbReference type="GO" id="GO:0005634">
    <property type="term" value="C:nucleus"/>
    <property type="evidence" value="ECO:0007669"/>
    <property type="project" value="UniProtKB-SubCell"/>
</dbReference>
<dbReference type="PROSITE" id="PS51194">
    <property type="entry name" value="HELICASE_CTER"/>
    <property type="match status" value="1"/>
</dbReference>
<protein>
    <submittedName>
        <fullName evidence="25">Uncharacterized protein</fullName>
    </submittedName>
</protein>
<dbReference type="GO" id="GO:0004386">
    <property type="term" value="F:helicase activity"/>
    <property type="evidence" value="ECO:0007669"/>
    <property type="project" value="UniProtKB-KW"/>
</dbReference>
<evidence type="ECO:0000259" key="22">
    <source>
        <dbReference type="PROSITE" id="PS51192"/>
    </source>
</evidence>
<evidence type="ECO:0000256" key="7">
    <source>
        <dbReference type="ARBA" id="ARBA00022741"/>
    </source>
</evidence>
<dbReference type="FunFam" id="1.10.1520.10:FF:000013">
    <property type="entry name" value="Endoribonuclease Dicer homolog 2"/>
    <property type="match status" value="1"/>
</dbReference>
<keyword evidence="9" id="KW-0378">Hydrolase</keyword>
<dbReference type="SMART" id="SM00535">
    <property type="entry name" value="RIBOc"/>
    <property type="match status" value="2"/>
</dbReference>
<dbReference type="Gene3D" id="1.10.1520.10">
    <property type="entry name" value="Ribonuclease III domain"/>
    <property type="match status" value="2"/>
</dbReference>
<evidence type="ECO:0000259" key="23">
    <source>
        <dbReference type="PROSITE" id="PS51194"/>
    </source>
</evidence>
<dbReference type="PROSITE" id="PS50821">
    <property type="entry name" value="PAZ"/>
    <property type="match status" value="1"/>
</dbReference>
<evidence type="ECO:0000256" key="13">
    <source>
        <dbReference type="ARBA" id="ARBA00022884"/>
    </source>
</evidence>
<dbReference type="CDD" id="cd18034">
    <property type="entry name" value="DEXHc_dicer"/>
    <property type="match status" value="1"/>
</dbReference>
<dbReference type="InterPro" id="IPR001650">
    <property type="entry name" value="Helicase_C-like"/>
</dbReference>
<dbReference type="InterPro" id="IPR000999">
    <property type="entry name" value="RNase_III_dom"/>
</dbReference>
<dbReference type="EMBL" id="CAWUPB010000850">
    <property type="protein sequence ID" value="CAK7325959.1"/>
    <property type="molecule type" value="Genomic_DNA"/>
</dbReference>
<dbReference type="Gene3D" id="2.170.260.10">
    <property type="entry name" value="paz domain"/>
    <property type="match status" value="1"/>
</dbReference>
<keyword evidence="10" id="KW-0347">Helicase</keyword>
<dbReference type="Pfam" id="PF00636">
    <property type="entry name" value="Ribonuclease_3"/>
    <property type="match status" value="2"/>
</dbReference>
<dbReference type="CDD" id="cd18802">
    <property type="entry name" value="SF2_C_dicer"/>
    <property type="match status" value="1"/>
</dbReference>
<dbReference type="InterPro" id="IPR003100">
    <property type="entry name" value="PAZ_dom"/>
</dbReference>
<dbReference type="InterPro" id="IPR036389">
    <property type="entry name" value="RNase_III_sf"/>
</dbReference>
<keyword evidence="7" id="KW-0547">Nucleotide-binding</keyword>
<dbReference type="SUPFAM" id="SSF101690">
    <property type="entry name" value="PAZ domain"/>
    <property type="match status" value="1"/>
</dbReference>
<evidence type="ECO:0000256" key="16">
    <source>
        <dbReference type="ARBA" id="ARBA00023242"/>
    </source>
</evidence>
<feature type="domain" description="DRBM" evidence="19">
    <location>
        <begin position="1513"/>
        <end position="1580"/>
    </location>
</feature>
<evidence type="ECO:0000256" key="8">
    <source>
        <dbReference type="ARBA" id="ARBA00022759"/>
    </source>
</evidence>
<evidence type="ECO:0000256" key="9">
    <source>
        <dbReference type="ARBA" id="ARBA00022801"/>
    </source>
</evidence>
<keyword evidence="11" id="KW-0067">ATP-binding</keyword>